<feature type="compositionally biased region" description="Basic and acidic residues" evidence="1">
    <location>
        <begin position="369"/>
        <end position="395"/>
    </location>
</feature>
<accession>A0A9P8TRV3</accession>
<feature type="compositionally biased region" description="Polar residues" evidence="1">
    <location>
        <begin position="551"/>
        <end position="563"/>
    </location>
</feature>
<feature type="compositionally biased region" description="Polar residues" evidence="1">
    <location>
        <begin position="439"/>
        <end position="450"/>
    </location>
</feature>
<feature type="region of interest" description="Disordered" evidence="1">
    <location>
        <begin position="494"/>
        <end position="583"/>
    </location>
</feature>
<gene>
    <name evidence="2" type="ORF">WICPIJ_000583</name>
</gene>
<dbReference type="EMBL" id="JAEUBG010000347">
    <property type="protein sequence ID" value="KAH3688444.1"/>
    <property type="molecule type" value="Genomic_DNA"/>
</dbReference>
<organism evidence="2 3">
    <name type="scientific">Wickerhamomyces pijperi</name>
    <name type="common">Yeast</name>
    <name type="synonym">Pichia pijperi</name>
    <dbReference type="NCBI Taxonomy" id="599730"/>
    <lineage>
        <taxon>Eukaryota</taxon>
        <taxon>Fungi</taxon>
        <taxon>Dikarya</taxon>
        <taxon>Ascomycota</taxon>
        <taxon>Saccharomycotina</taxon>
        <taxon>Saccharomycetes</taxon>
        <taxon>Phaffomycetales</taxon>
        <taxon>Wickerhamomycetaceae</taxon>
        <taxon>Wickerhamomyces</taxon>
    </lineage>
</organism>
<protein>
    <submittedName>
        <fullName evidence="2">Uncharacterized protein</fullName>
    </submittedName>
</protein>
<feature type="region of interest" description="Disordered" evidence="1">
    <location>
        <begin position="346"/>
        <end position="405"/>
    </location>
</feature>
<dbReference type="AlphaFoldDB" id="A0A9P8TRV3"/>
<dbReference type="Proteomes" id="UP000774326">
    <property type="component" value="Unassembled WGS sequence"/>
</dbReference>
<evidence type="ECO:0000313" key="2">
    <source>
        <dbReference type="EMBL" id="KAH3688444.1"/>
    </source>
</evidence>
<feature type="compositionally biased region" description="Low complexity" evidence="1">
    <location>
        <begin position="504"/>
        <end position="533"/>
    </location>
</feature>
<name>A0A9P8TRV3_WICPI</name>
<evidence type="ECO:0000313" key="3">
    <source>
        <dbReference type="Proteomes" id="UP000774326"/>
    </source>
</evidence>
<reference evidence="2" key="2">
    <citation type="submission" date="2021-01" db="EMBL/GenBank/DDBJ databases">
        <authorList>
            <person name="Schikora-Tamarit M.A."/>
        </authorList>
    </citation>
    <scope>NUCLEOTIDE SEQUENCE</scope>
    <source>
        <strain evidence="2">CBS2887</strain>
    </source>
</reference>
<feature type="compositionally biased region" description="Basic residues" evidence="1">
    <location>
        <begin position="572"/>
        <end position="583"/>
    </location>
</feature>
<comment type="caution">
    <text evidence="2">The sequence shown here is derived from an EMBL/GenBank/DDBJ whole genome shotgun (WGS) entry which is preliminary data.</text>
</comment>
<feature type="region of interest" description="Disordered" evidence="1">
    <location>
        <begin position="430"/>
        <end position="450"/>
    </location>
</feature>
<keyword evidence="3" id="KW-1185">Reference proteome</keyword>
<evidence type="ECO:0000256" key="1">
    <source>
        <dbReference type="SAM" id="MobiDB-lite"/>
    </source>
</evidence>
<reference evidence="2" key="1">
    <citation type="journal article" date="2021" name="Open Biol.">
        <title>Shared evolutionary footprints suggest mitochondrial oxidative damage underlies multiple complex I losses in fungi.</title>
        <authorList>
            <person name="Schikora-Tamarit M.A."/>
            <person name="Marcet-Houben M."/>
            <person name="Nosek J."/>
            <person name="Gabaldon T."/>
        </authorList>
    </citation>
    <scope>NUCLEOTIDE SEQUENCE</scope>
    <source>
        <strain evidence="2">CBS2887</strain>
    </source>
</reference>
<proteinExistence type="predicted"/>
<sequence length="583" mass="64943">MDRSNSNRERNYKVKKIFGTVPWHKHLGYFTKLLSSHTSAMTSTDVPDTLKWNNTLYSIEKAQTKLPTFVRKVTELQVKAIKCLCSSLEMDRSTTIRAILFLHSYFSGDYRVLRANFASTHVALVVYWAQCDALQKQGKNITDSERTSSASASPFQENSYFKKVCTASFKLLEVEKFFNSKVKSSQPNNSAYNQYGQLLFNFNESFTAKRAKAERITDHESELKKYAFLFGNDEKSYNKFVKIFESVVEFSVAGQYELSDLIACLVYLVAPLLSIDLEALGQLEFQSPAEDIGPLMTFAEDLMRCLDLKLNGVLKVPIEEGEGEEVVEIDLKSTKWILDYYSPGTARENSRNDSADANSSSPDASFRMDQGHSTKDTTAEDSNSKDPQTSKHEPSQTDDINSGASTITAGYLTNNESAILNDNAPKLDDFKSSDHSKSPQDNLITSLTPFQSSLDPIPKVLKSPLEPKKTDILADPNMEGREVIHYSGMIIIKPDPTANKGRSGSKPSSPVEEKSPATFTTTTTTNTNTTTTTAQNGRKRRWSVTEKGSKTAGSGSTVDSNSESDSRNDKNKRTRNSRKNSAY</sequence>
<feature type="compositionally biased region" description="Low complexity" evidence="1">
    <location>
        <begin position="355"/>
        <end position="365"/>
    </location>
</feature>